<feature type="domain" description="Ethylene-responsive binding factor-associated repression" evidence="6">
    <location>
        <begin position="44"/>
        <end position="79"/>
    </location>
</feature>
<comment type="subcellular location">
    <subcellularLocation>
        <location evidence="1 4">Nucleus</location>
    </subcellularLocation>
</comment>
<name>A0A5J5C160_9ASTE</name>
<evidence type="ECO:0000256" key="5">
    <source>
        <dbReference type="SAM" id="MobiDB-lite"/>
    </source>
</evidence>
<comment type="similarity">
    <text evidence="2 4">Belongs to the Ninja family.</text>
</comment>
<dbReference type="PANTHER" id="PTHR31413">
    <property type="entry name" value="AFP HOMOLOG 2"/>
    <property type="match status" value="1"/>
</dbReference>
<gene>
    <name evidence="7" type="ORF">F0562_004339</name>
</gene>
<dbReference type="PANTHER" id="PTHR31413:SF31">
    <property type="entry name" value="NINJA-FAMILY PROTEIN AFP3"/>
    <property type="match status" value="1"/>
</dbReference>
<dbReference type="Pfam" id="PF07897">
    <property type="entry name" value="EAR"/>
    <property type="match status" value="1"/>
</dbReference>
<evidence type="ECO:0000256" key="2">
    <source>
        <dbReference type="ARBA" id="ARBA00006081"/>
    </source>
</evidence>
<feature type="compositionally biased region" description="Low complexity" evidence="5">
    <location>
        <begin position="203"/>
        <end position="220"/>
    </location>
</feature>
<evidence type="ECO:0000313" key="8">
    <source>
        <dbReference type="Proteomes" id="UP000325577"/>
    </source>
</evidence>
<feature type="compositionally biased region" description="Polar residues" evidence="5">
    <location>
        <begin position="235"/>
        <end position="260"/>
    </location>
</feature>
<accession>A0A5J5C160</accession>
<evidence type="ECO:0000256" key="4">
    <source>
        <dbReference type="RuleBase" id="RU369029"/>
    </source>
</evidence>
<proteinExistence type="inferred from homology"/>
<evidence type="ECO:0000256" key="1">
    <source>
        <dbReference type="ARBA" id="ARBA00004123"/>
    </source>
</evidence>
<dbReference type="InterPro" id="IPR012463">
    <property type="entry name" value="Ninja_motif"/>
</dbReference>
<dbReference type="Pfam" id="PF16136">
    <property type="entry name" value="NLS_NINJA_AFP"/>
    <property type="match status" value="1"/>
</dbReference>
<keyword evidence="8" id="KW-1185">Reference proteome</keyword>
<dbReference type="AlphaFoldDB" id="A0A5J5C160"/>
<reference evidence="7 8" key="1">
    <citation type="submission" date="2019-09" db="EMBL/GenBank/DDBJ databases">
        <title>A chromosome-level genome assembly of the Chinese tupelo Nyssa sinensis.</title>
        <authorList>
            <person name="Yang X."/>
            <person name="Kang M."/>
            <person name="Yang Y."/>
            <person name="Xiong H."/>
            <person name="Wang M."/>
            <person name="Zhang Z."/>
            <person name="Wang Z."/>
            <person name="Wu H."/>
            <person name="Ma T."/>
            <person name="Liu J."/>
            <person name="Xi Z."/>
        </authorList>
    </citation>
    <scope>NUCLEOTIDE SEQUENCE [LARGE SCALE GENOMIC DNA]</scope>
    <source>
        <strain evidence="7">J267</strain>
        <tissue evidence="7">Leaf</tissue>
    </source>
</reference>
<dbReference type="InterPro" id="IPR032310">
    <property type="entry name" value="NLS_NINJA_AFP-like"/>
</dbReference>
<organism evidence="7 8">
    <name type="scientific">Nyssa sinensis</name>
    <dbReference type="NCBI Taxonomy" id="561372"/>
    <lineage>
        <taxon>Eukaryota</taxon>
        <taxon>Viridiplantae</taxon>
        <taxon>Streptophyta</taxon>
        <taxon>Embryophyta</taxon>
        <taxon>Tracheophyta</taxon>
        <taxon>Spermatophyta</taxon>
        <taxon>Magnoliopsida</taxon>
        <taxon>eudicotyledons</taxon>
        <taxon>Gunneridae</taxon>
        <taxon>Pentapetalae</taxon>
        <taxon>asterids</taxon>
        <taxon>Cornales</taxon>
        <taxon>Nyssaceae</taxon>
        <taxon>Nyssa</taxon>
    </lineage>
</organism>
<dbReference type="GO" id="GO:0007165">
    <property type="term" value="P:signal transduction"/>
    <property type="evidence" value="ECO:0007669"/>
    <property type="project" value="InterPro"/>
</dbReference>
<protein>
    <recommendedName>
        <fullName evidence="4">Ninja-family protein</fullName>
    </recommendedName>
    <alternativeName>
        <fullName evidence="4">ABI-binding protein</fullName>
    </alternativeName>
</protein>
<sequence length="280" mass="31051">MAESEERRETNHVSLQMNSFSRDLLQRFISGDHFPRNFEEIKREEEEDVELSLGLSLNGRFGLDPKNSTKLIRSSSVSNFTMTDDNNTACVAAVAYTPLVRTCSLPAETEEDWRKRKELQSLRRMEAKRKRIEKLKNVRVLRDQVNLEENGEDNAREQNRGSVSPSEMATWVSGATGGALTAQGIESKGERGGCLEGRPPQPSSHGSIGSQGSVSSGISGFESQSIEGMNKYNETRSPVSVQSLAEQNGQKPIPTPGTTEKSCKFSRAAGEEFIYGRHNY</sequence>
<dbReference type="OrthoDB" id="667358at2759"/>
<evidence type="ECO:0000259" key="6">
    <source>
        <dbReference type="Pfam" id="PF07897"/>
    </source>
</evidence>
<evidence type="ECO:0000313" key="7">
    <source>
        <dbReference type="EMBL" id="KAA8547910.1"/>
    </source>
</evidence>
<dbReference type="GO" id="GO:0005634">
    <property type="term" value="C:nucleus"/>
    <property type="evidence" value="ECO:0007669"/>
    <property type="project" value="UniProtKB-SubCell"/>
</dbReference>
<dbReference type="InterPro" id="IPR031307">
    <property type="entry name" value="Ninja_fam"/>
</dbReference>
<feature type="region of interest" description="Disordered" evidence="5">
    <location>
        <begin position="235"/>
        <end position="267"/>
    </location>
</feature>
<dbReference type="Proteomes" id="UP000325577">
    <property type="component" value="Linkage Group LG1"/>
</dbReference>
<feature type="region of interest" description="Disordered" evidence="5">
    <location>
        <begin position="189"/>
        <end position="221"/>
    </location>
</feature>
<dbReference type="GO" id="GO:0045892">
    <property type="term" value="P:negative regulation of DNA-templated transcription"/>
    <property type="evidence" value="ECO:0007669"/>
    <property type="project" value="TreeGrafter"/>
</dbReference>
<evidence type="ECO:0000256" key="3">
    <source>
        <dbReference type="ARBA" id="ARBA00023242"/>
    </source>
</evidence>
<dbReference type="EMBL" id="CM018032">
    <property type="protein sequence ID" value="KAA8547910.1"/>
    <property type="molecule type" value="Genomic_DNA"/>
</dbReference>
<keyword evidence="3 4" id="KW-0539">Nucleus</keyword>
<comment type="function">
    <text evidence="4">Acts as a negative regulator of abscisic acid (ABA) response.</text>
</comment>